<dbReference type="EMBL" id="QSFS01000001">
    <property type="protein sequence ID" value="RHA72604.1"/>
    <property type="molecule type" value="Genomic_DNA"/>
</dbReference>
<dbReference type="Proteomes" id="UP000285666">
    <property type="component" value="Unassembled WGS sequence"/>
</dbReference>
<dbReference type="Proteomes" id="UP000260841">
    <property type="component" value="Unassembled WGS sequence"/>
</dbReference>
<evidence type="ECO:0000313" key="2">
    <source>
        <dbReference type="EMBL" id="RGN91203.1"/>
    </source>
</evidence>
<dbReference type="EMBL" id="CABHNI010000061">
    <property type="protein sequence ID" value="VUX23362.1"/>
    <property type="molecule type" value="Genomic_DNA"/>
</dbReference>
<dbReference type="Pfam" id="PF20076">
    <property type="entry name" value="DUF6472"/>
    <property type="match status" value="1"/>
</dbReference>
<gene>
    <name evidence="9" type="ORF">DFSSTS7063_03261</name>
    <name evidence="7" type="ORF">DW054_07495</name>
    <name evidence="6" type="ORF">DW658_01950</name>
    <name evidence="5" type="ORF">DW924_00720</name>
    <name evidence="4" type="ORF">DWV67_00380</name>
    <name evidence="3" type="ORF">DWX78_01205</name>
    <name evidence="8" type="ORF">DWZ98_09355</name>
    <name evidence="2" type="ORF">DXB36_08040</name>
</gene>
<evidence type="ECO:0000313" key="16">
    <source>
        <dbReference type="Proteomes" id="UP000285981"/>
    </source>
</evidence>
<evidence type="ECO:0000313" key="15">
    <source>
        <dbReference type="Proteomes" id="UP000285666"/>
    </source>
</evidence>
<dbReference type="AlphaFoldDB" id="A0A395XUV8"/>
<feature type="domain" description="DUF6472" evidence="1">
    <location>
        <begin position="9"/>
        <end position="63"/>
    </location>
</feature>
<accession>A0A395XUV8</accession>
<dbReference type="EMBL" id="QRVU01000004">
    <property type="protein sequence ID" value="RGS73376.1"/>
    <property type="molecule type" value="Genomic_DNA"/>
</dbReference>
<evidence type="ECO:0000313" key="4">
    <source>
        <dbReference type="EMBL" id="RGW55916.1"/>
    </source>
</evidence>
<evidence type="ECO:0000313" key="5">
    <source>
        <dbReference type="EMBL" id="RHA72604.1"/>
    </source>
</evidence>
<proteinExistence type="predicted"/>
<dbReference type="Proteomes" id="UP000283325">
    <property type="component" value="Unassembled WGS sequence"/>
</dbReference>
<name>A0A395XUV8_9FIRM</name>
<evidence type="ECO:0000313" key="17">
    <source>
        <dbReference type="Proteomes" id="UP000358366"/>
    </source>
</evidence>
<dbReference type="Proteomes" id="UP000266376">
    <property type="component" value="Unassembled WGS sequence"/>
</dbReference>
<evidence type="ECO:0000313" key="11">
    <source>
        <dbReference type="Proteomes" id="UP000266376"/>
    </source>
</evidence>
<reference evidence="10 11" key="1">
    <citation type="submission" date="2018-08" db="EMBL/GenBank/DDBJ databases">
        <title>A genome reference for cultivated species of the human gut microbiota.</title>
        <authorList>
            <person name="Zou Y."/>
            <person name="Xue W."/>
            <person name="Luo G."/>
        </authorList>
    </citation>
    <scope>NUCLEOTIDE SEQUENCE [LARGE SCALE GENOMIC DNA]</scope>
    <source>
        <strain evidence="4 11">AF12-11</strain>
        <strain evidence="3 16">AF21-25</strain>
        <strain evidence="8 12">AF36-1BH</strain>
        <strain evidence="7 13">AF42-21</strain>
        <strain evidence="6 15">AM23-7AC</strain>
        <strain evidence="5 14">AM42-8</strain>
        <strain evidence="2 10">OM03-2</strain>
    </source>
</reference>
<evidence type="ECO:0000313" key="9">
    <source>
        <dbReference type="EMBL" id="VUX23362.1"/>
    </source>
</evidence>
<dbReference type="InterPro" id="IPR045525">
    <property type="entry name" value="DUF6472"/>
</dbReference>
<dbReference type="EMBL" id="QSAJ01000001">
    <property type="protein sequence ID" value="RGW55916.1"/>
    <property type="molecule type" value="Genomic_DNA"/>
</dbReference>
<sequence length="63" mass="7810">MAKTTQRGSCETCTYYTYDEEYESYMCDVNMDEDEYMRLISDQHYQCPYYRNGDDYRIVRHQM</sequence>
<evidence type="ECO:0000313" key="7">
    <source>
        <dbReference type="EMBL" id="RHK63876.1"/>
    </source>
</evidence>
<organism evidence="4 11">
    <name type="scientific">Dorea formicigenerans</name>
    <dbReference type="NCBI Taxonomy" id="39486"/>
    <lineage>
        <taxon>Bacteria</taxon>
        <taxon>Bacillati</taxon>
        <taxon>Bacillota</taxon>
        <taxon>Clostridia</taxon>
        <taxon>Lachnospirales</taxon>
        <taxon>Lachnospiraceae</taxon>
        <taxon>Dorea</taxon>
    </lineage>
</organism>
<evidence type="ECO:0000313" key="12">
    <source>
        <dbReference type="Proteomes" id="UP000283325"/>
    </source>
</evidence>
<dbReference type="Proteomes" id="UP000284152">
    <property type="component" value="Unassembled WGS sequence"/>
</dbReference>
<protein>
    <recommendedName>
        <fullName evidence="1">DUF6472 domain-containing protein</fullName>
    </recommendedName>
</protein>
<dbReference type="RefSeq" id="WP_005334199.1">
    <property type="nucleotide sequence ID" value="NZ_CABHNI010000061.1"/>
</dbReference>
<dbReference type="Proteomes" id="UP000285981">
    <property type="component" value="Unassembled WGS sequence"/>
</dbReference>
<dbReference type="Proteomes" id="UP000358366">
    <property type="component" value="Unassembled WGS sequence"/>
</dbReference>
<evidence type="ECO:0000313" key="14">
    <source>
        <dbReference type="Proteomes" id="UP000285642"/>
    </source>
</evidence>
<evidence type="ECO:0000259" key="1">
    <source>
        <dbReference type="Pfam" id="PF20076"/>
    </source>
</evidence>
<evidence type="ECO:0000313" key="13">
    <source>
        <dbReference type="Proteomes" id="UP000284152"/>
    </source>
</evidence>
<evidence type="ECO:0000313" key="8">
    <source>
        <dbReference type="EMBL" id="RHL87607.1"/>
    </source>
</evidence>
<dbReference type="EMBL" id="QSVB01000007">
    <property type="protein sequence ID" value="RGN91203.1"/>
    <property type="molecule type" value="Genomic_DNA"/>
</dbReference>
<dbReference type="EMBL" id="QRNS01000009">
    <property type="protein sequence ID" value="RHK63876.1"/>
    <property type="molecule type" value="Genomic_DNA"/>
</dbReference>
<reference evidence="9 17" key="2">
    <citation type="submission" date="2019-07" db="EMBL/GenBank/DDBJ databases">
        <authorList>
            <person name="Hibberd C M."/>
            <person name="Gehrig L. J."/>
            <person name="Chang H.-W."/>
            <person name="Venkatesh S."/>
        </authorList>
    </citation>
    <scope>NUCLEOTIDE SEQUENCE [LARGE SCALE GENOMIC DNA]</scope>
    <source>
        <strain evidence="9">Dorea_formicigenerans_SSTS_Bg7063</strain>
    </source>
</reference>
<evidence type="ECO:0000313" key="3">
    <source>
        <dbReference type="EMBL" id="RGS73376.1"/>
    </source>
</evidence>
<dbReference type="GeneID" id="92864920"/>
<dbReference type="EMBL" id="QRHN01000002">
    <property type="protein sequence ID" value="RHF80194.1"/>
    <property type="molecule type" value="Genomic_DNA"/>
</dbReference>
<evidence type="ECO:0000313" key="10">
    <source>
        <dbReference type="Proteomes" id="UP000260841"/>
    </source>
</evidence>
<dbReference type="EMBL" id="QRPD01000007">
    <property type="protein sequence ID" value="RHL87607.1"/>
    <property type="molecule type" value="Genomic_DNA"/>
</dbReference>
<evidence type="ECO:0000313" key="6">
    <source>
        <dbReference type="EMBL" id="RHF80194.1"/>
    </source>
</evidence>
<dbReference type="Proteomes" id="UP000285642">
    <property type="component" value="Unassembled WGS sequence"/>
</dbReference>